<accession>A0ABR1B4U3</accession>
<name>A0ABR1B4U3_POLSC</name>
<proteinExistence type="predicted"/>
<sequence length="126" mass="14530">MKTKKDHEERTMKDIESKRKKQWECTVRSKREQSVEGHSVAGLFAFLSTCDCLVDVNGYVSALPYALTCVKSGGQTGQTQKMTSISILQYQRSDISFQRPNEKKHESDKFTVDMSWRFKIQSNEAR</sequence>
<evidence type="ECO:0000313" key="2">
    <source>
        <dbReference type="Proteomes" id="UP001359485"/>
    </source>
</evidence>
<gene>
    <name evidence="1" type="ORF">RUM44_000219</name>
</gene>
<dbReference type="EMBL" id="JAWJWF010000003">
    <property type="protein sequence ID" value="KAK6634970.1"/>
    <property type="molecule type" value="Genomic_DNA"/>
</dbReference>
<evidence type="ECO:0000313" key="1">
    <source>
        <dbReference type="EMBL" id="KAK6634970.1"/>
    </source>
</evidence>
<comment type="caution">
    <text evidence="1">The sequence shown here is derived from an EMBL/GenBank/DDBJ whole genome shotgun (WGS) entry which is preliminary data.</text>
</comment>
<reference evidence="1 2" key="1">
    <citation type="submission" date="2023-09" db="EMBL/GenBank/DDBJ databases">
        <title>Genomes of two closely related lineages of the louse Polyplax serrata with different host specificities.</title>
        <authorList>
            <person name="Martinu J."/>
            <person name="Tarabai H."/>
            <person name="Stefka J."/>
            <person name="Hypsa V."/>
        </authorList>
    </citation>
    <scope>NUCLEOTIDE SEQUENCE [LARGE SCALE GENOMIC DNA]</scope>
    <source>
        <strain evidence="1">98ZLc_SE</strain>
    </source>
</reference>
<dbReference type="Proteomes" id="UP001359485">
    <property type="component" value="Unassembled WGS sequence"/>
</dbReference>
<keyword evidence="2" id="KW-1185">Reference proteome</keyword>
<organism evidence="1 2">
    <name type="scientific">Polyplax serrata</name>
    <name type="common">Common mouse louse</name>
    <dbReference type="NCBI Taxonomy" id="468196"/>
    <lineage>
        <taxon>Eukaryota</taxon>
        <taxon>Metazoa</taxon>
        <taxon>Ecdysozoa</taxon>
        <taxon>Arthropoda</taxon>
        <taxon>Hexapoda</taxon>
        <taxon>Insecta</taxon>
        <taxon>Pterygota</taxon>
        <taxon>Neoptera</taxon>
        <taxon>Paraneoptera</taxon>
        <taxon>Psocodea</taxon>
        <taxon>Troctomorpha</taxon>
        <taxon>Phthiraptera</taxon>
        <taxon>Anoplura</taxon>
        <taxon>Polyplacidae</taxon>
        <taxon>Polyplax</taxon>
    </lineage>
</organism>
<protein>
    <submittedName>
        <fullName evidence="1">Uncharacterized protein</fullName>
    </submittedName>
</protein>